<protein>
    <submittedName>
        <fullName evidence="7">DUF1232 domain-containing protein</fullName>
    </submittedName>
</protein>
<dbReference type="EMBL" id="CP046902">
    <property type="protein sequence ID" value="QGZ29135.1"/>
    <property type="molecule type" value="Genomic_DNA"/>
</dbReference>
<keyword evidence="4 5" id="KW-0472">Membrane</keyword>
<sequence>MSKKLQRVLQWARALKRQVMVLWFSCKHPDTPWLPKVVAIAVVAYALSPIDLIPDFIPILGYLDDVILLPLGIWLVIRLLPAPVLEKCRLQAEEWDSSHSPRPVSWGAAIVVVLIWLSLLSGAWALVTHY</sequence>
<evidence type="ECO:0000256" key="2">
    <source>
        <dbReference type="ARBA" id="ARBA00022692"/>
    </source>
</evidence>
<evidence type="ECO:0000256" key="4">
    <source>
        <dbReference type="ARBA" id="ARBA00023136"/>
    </source>
</evidence>
<evidence type="ECO:0000313" key="7">
    <source>
        <dbReference type="EMBL" id="QGZ29135.1"/>
    </source>
</evidence>
<keyword evidence="2 5" id="KW-0812">Transmembrane</keyword>
<accession>A0A6I6LKY3</accession>
<feature type="transmembrane region" description="Helical" evidence="5">
    <location>
        <begin position="106"/>
        <end position="127"/>
    </location>
</feature>
<evidence type="ECO:0000259" key="6">
    <source>
        <dbReference type="Pfam" id="PF06803"/>
    </source>
</evidence>
<dbReference type="RefSeq" id="WP_158186723.1">
    <property type="nucleotide sequence ID" value="NZ_CP046902.1"/>
</dbReference>
<evidence type="ECO:0000256" key="5">
    <source>
        <dbReference type="SAM" id="Phobius"/>
    </source>
</evidence>
<dbReference type="InterPro" id="IPR010652">
    <property type="entry name" value="DUF1232"/>
</dbReference>
<name>A0A6I6LKY3_STUST</name>
<feature type="transmembrane region" description="Helical" evidence="5">
    <location>
        <begin position="37"/>
        <end position="60"/>
    </location>
</feature>
<evidence type="ECO:0000256" key="3">
    <source>
        <dbReference type="ARBA" id="ARBA00022989"/>
    </source>
</evidence>
<evidence type="ECO:0000256" key="1">
    <source>
        <dbReference type="ARBA" id="ARBA00004127"/>
    </source>
</evidence>
<proteinExistence type="predicted"/>
<dbReference type="Pfam" id="PF06803">
    <property type="entry name" value="DUF1232"/>
    <property type="match status" value="1"/>
</dbReference>
<gene>
    <name evidence="7" type="ORF">GQA94_03280</name>
</gene>
<keyword evidence="3 5" id="KW-1133">Transmembrane helix</keyword>
<dbReference type="OrthoDB" id="9804184at2"/>
<evidence type="ECO:0000313" key="8">
    <source>
        <dbReference type="Proteomes" id="UP000438983"/>
    </source>
</evidence>
<feature type="domain" description="DUF1232" evidence="6">
    <location>
        <begin position="36"/>
        <end position="71"/>
    </location>
</feature>
<dbReference type="GO" id="GO:0012505">
    <property type="term" value="C:endomembrane system"/>
    <property type="evidence" value="ECO:0007669"/>
    <property type="project" value="UniProtKB-SubCell"/>
</dbReference>
<dbReference type="AlphaFoldDB" id="A0A6I6LKY3"/>
<comment type="subcellular location">
    <subcellularLocation>
        <location evidence="1">Endomembrane system</location>
        <topology evidence="1">Multi-pass membrane protein</topology>
    </subcellularLocation>
</comment>
<dbReference type="Proteomes" id="UP000438983">
    <property type="component" value="Chromosome"/>
</dbReference>
<organism evidence="7 8">
    <name type="scientific">Stutzerimonas stutzeri</name>
    <name type="common">Pseudomonas stutzeri</name>
    <dbReference type="NCBI Taxonomy" id="316"/>
    <lineage>
        <taxon>Bacteria</taxon>
        <taxon>Pseudomonadati</taxon>
        <taxon>Pseudomonadota</taxon>
        <taxon>Gammaproteobacteria</taxon>
        <taxon>Pseudomonadales</taxon>
        <taxon>Pseudomonadaceae</taxon>
        <taxon>Stutzerimonas</taxon>
    </lineage>
</organism>
<reference evidence="7 8" key="1">
    <citation type="submission" date="2019-12" db="EMBL/GenBank/DDBJ databases">
        <title>Complete genome sequence of Pseudomonas stutzeri.</title>
        <authorList>
            <person name="Lim S.R."/>
            <person name="Kim J.H."/>
        </authorList>
    </citation>
    <scope>NUCLEOTIDE SEQUENCE [LARGE SCALE GENOMIC DNA]</scope>
    <source>
        <strain evidence="7 8">PM101005</strain>
    </source>
</reference>